<dbReference type="InterPro" id="IPR020574">
    <property type="entry name" value="Ribosomal_uS9_CS"/>
</dbReference>
<dbReference type="InterPro" id="IPR036397">
    <property type="entry name" value="RNaseH_sf"/>
</dbReference>
<dbReference type="Gene3D" id="3.30.230.10">
    <property type="match status" value="1"/>
</dbReference>
<dbReference type="InterPro" id="IPR003100">
    <property type="entry name" value="PAZ_dom"/>
</dbReference>
<dbReference type="InterPro" id="IPR036085">
    <property type="entry name" value="PAZ_dom_sf"/>
</dbReference>
<dbReference type="Pfam" id="PF02171">
    <property type="entry name" value="Piwi"/>
    <property type="match status" value="1"/>
</dbReference>
<keyword evidence="3 4" id="KW-0687">Ribonucleoprotein</keyword>
<evidence type="ECO:0000313" key="10">
    <source>
        <dbReference type="Proteomes" id="UP001201812"/>
    </source>
</evidence>
<dbReference type="InterPro" id="IPR020568">
    <property type="entry name" value="Ribosomal_Su5_D2-typ_SF"/>
</dbReference>
<accession>A0AAD4N729</accession>
<dbReference type="PROSITE" id="PS50821">
    <property type="entry name" value="PAZ"/>
    <property type="match status" value="1"/>
</dbReference>
<dbReference type="SUPFAM" id="SSF101690">
    <property type="entry name" value="PAZ domain"/>
    <property type="match status" value="1"/>
</dbReference>
<dbReference type="PROSITE" id="PS00360">
    <property type="entry name" value="RIBOSOMAL_S9"/>
    <property type="match status" value="1"/>
</dbReference>
<evidence type="ECO:0000256" key="2">
    <source>
        <dbReference type="ARBA" id="ARBA00022980"/>
    </source>
</evidence>
<gene>
    <name evidence="9" type="ORF">DdX_06142</name>
</gene>
<comment type="caution">
    <text evidence="9">The sequence shown here is derived from an EMBL/GenBank/DDBJ whole genome shotgun (WGS) entry which is preliminary data.</text>
</comment>
<evidence type="ECO:0000256" key="5">
    <source>
        <dbReference type="RuleBase" id="RU361178"/>
    </source>
</evidence>
<dbReference type="InterPro" id="IPR012337">
    <property type="entry name" value="RNaseH-like_sf"/>
</dbReference>
<dbReference type="CDD" id="cd02846">
    <property type="entry name" value="PAZ_argonaute_like"/>
    <property type="match status" value="1"/>
</dbReference>
<comment type="similarity">
    <text evidence="1 4">Belongs to the universal ribosomal protein uS9 family.</text>
</comment>
<dbReference type="Pfam" id="PF00380">
    <property type="entry name" value="Ribosomal_S9"/>
    <property type="match status" value="1"/>
</dbReference>
<protein>
    <submittedName>
        <fullName evidence="9">Piwi domain-containing protein</fullName>
    </submittedName>
</protein>
<evidence type="ECO:0000256" key="6">
    <source>
        <dbReference type="SAM" id="MobiDB-lite"/>
    </source>
</evidence>
<dbReference type="SUPFAM" id="SSF54211">
    <property type="entry name" value="Ribosomal protein S5 domain 2-like"/>
    <property type="match status" value="1"/>
</dbReference>
<evidence type="ECO:0000256" key="3">
    <source>
        <dbReference type="ARBA" id="ARBA00023274"/>
    </source>
</evidence>
<dbReference type="PANTHER" id="PTHR22891">
    <property type="entry name" value="EUKARYOTIC TRANSLATION INITIATION FACTOR 2C"/>
    <property type="match status" value="1"/>
</dbReference>
<dbReference type="Pfam" id="PF02170">
    <property type="entry name" value="PAZ"/>
    <property type="match status" value="1"/>
</dbReference>
<proteinExistence type="inferred from homology"/>
<dbReference type="GO" id="GO:0005840">
    <property type="term" value="C:ribosome"/>
    <property type="evidence" value="ECO:0007669"/>
    <property type="project" value="UniProtKB-KW"/>
</dbReference>
<dbReference type="GO" id="GO:1990904">
    <property type="term" value="C:ribonucleoprotein complex"/>
    <property type="evidence" value="ECO:0007669"/>
    <property type="project" value="UniProtKB-KW"/>
</dbReference>
<feature type="region of interest" description="Disordered" evidence="6">
    <location>
        <begin position="1"/>
        <end position="20"/>
    </location>
</feature>
<dbReference type="GO" id="GO:0006412">
    <property type="term" value="P:translation"/>
    <property type="evidence" value="ECO:0007669"/>
    <property type="project" value="InterPro"/>
</dbReference>
<comment type="similarity">
    <text evidence="5">Belongs to the argonaute family.</text>
</comment>
<organism evidence="9 10">
    <name type="scientific">Ditylenchus destructor</name>
    <dbReference type="NCBI Taxonomy" id="166010"/>
    <lineage>
        <taxon>Eukaryota</taxon>
        <taxon>Metazoa</taxon>
        <taxon>Ecdysozoa</taxon>
        <taxon>Nematoda</taxon>
        <taxon>Chromadorea</taxon>
        <taxon>Rhabditida</taxon>
        <taxon>Tylenchina</taxon>
        <taxon>Tylenchomorpha</taxon>
        <taxon>Sphaerularioidea</taxon>
        <taxon>Anguinidae</taxon>
        <taxon>Anguininae</taxon>
        <taxon>Ditylenchus</taxon>
    </lineage>
</organism>
<name>A0AAD4N729_9BILA</name>
<sequence length="1037" mass="117363">MSETASTAKQTDSMTGQMKKMRIATQIQQEAENMLRTEGAAPLPPIVAEKGTRTEEGDVQLTTNVYGILMKQISIYQYDVRVSAVLQQQDGTQKKVDLTKKDKSDAIVIDRRAICRDMFALIKEREKEFFAPSGAVYYDLQSIVYALIQLDVPVGHVGKTFVLKGTEIPKGWENFSTCEVEIRRVSEGNEMKLGDFAKISRDLTQMDHSVAQFLDIATSQHVMFAKDDHITFSASSSFLLQPTLKGFSQADEAGFADNGSYLGIGAQKSVRFVEGPPKIRGNNAALIVETKKTPFHIVESVLDKSKRLVRDLHNLRDGDFAKIDKILTGLHVETSHLGYLHRFMVKGLDMESARQKEINVDGKNVSVEQYFKDKYNYTLSEPTLPLIKARGKNEFKSSYFPMELCYVADNQRVKTNQQTPKQVQEMIKKCAIPPLNLRAQNDLTFDSLNLKDNDFLKNAQIRVVDHPLSINGRTLPPPELEFGKRFITRVNQNNFTWQGKEFLIPSVCKKWEAHAFLAPRERLMEKDFGVFLSRFVTEANHRGMQMPQVSKFELLHSDSKTLKAKIQQAAENGCDFFLAIHPDAADDLHCDVKLYESNFSIVTQAIRYGTLMNMIQRSQPQTLMNIVNKTNVKLGGLNYSLSVNSLDALETLGKETLYIGFGMNHPGGGLGMGDEVEESSTAGKGQEKTAAPSIIGYSANVGLKHPFEFVGDFICQQPLRDEKIGVIRTIIDRCLQKYRENRKADPQRIILYRNGCGEGQFLSILKYELALIKLALQNAKCSAPVTMLISNKMQNIRFFYKEIDSRARPADQNIKPGTVVDHSVTHPIFSEFFLNSHRALQGTSRTPKYTVLVNENNLSLEQMERITYQLCYGHQIVNLPTSLPSPVYIANRYAERGRKLYQRWINHSRADDGTQNDYRLMTETLGYYGNRILGDRRHYFCIINAILIVGKDKFAGLDIRIRVKGGGHVAQIYAVRQALAKALVAHYQKNVDEQSKKEIKDLLVSYDRTLLVADPRRKEPKKFGGPSARARYQKSYR</sequence>
<dbReference type="GO" id="GO:0003735">
    <property type="term" value="F:structural constituent of ribosome"/>
    <property type="evidence" value="ECO:0007669"/>
    <property type="project" value="InterPro"/>
</dbReference>
<dbReference type="InterPro" id="IPR014721">
    <property type="entry name" value="Ribsml_uS5_D2-typ_fold_subgr"/>
</dbReference>
<evidence type="ECO:0000259" key="8">
    <source>
        <dbReference type="PROSITE" id="PS50822"/>
    </source>
</evidence>
<dbReference type="CDD" id="cd02826">
    <property type="entry name" value="Piwi-like"/>
    <property type="match status" value="1"/>
</dbReference>
<dbReference type="Gene3D" id="3.30.420.10">
    <property type="entry name" value="Ribonuclease H-like superfamily/Ribonuclease H"/>
    <property type="match status" value="1"/>
</dbReference>
<dbReference type="InterPro" id="IPR003165">
    <property type="entry name" value="Piwi"/>
</dbReference>
<feature type="region of interest" description="Disordered" evidence="6">
    <location>
        <begin position="1017"/>
        <end position="1037"/>
    </location>
</feature>
<dbReference type="InterPro" id="IPR057272">
    <property type="entry name" value="Piwi_nem"/>
</dbReference>
<keyword evidence="2 4" id="KW-0689">Ribosomal protein</keyword>
<dbReference type="AlphaFoldDB" id="A0AAD4N729"/>
<dbReference type="InterPro" id="IPR000754">
    <property type="entry name" value="Ribosomal_uS9"/>
</dbReference>
<feature type="compositionally biased region" description="Polar residues" evidence="6">
    <location>
        <begin position="1"/>
        <end position="16"/>
    </location>
</feature>
<dbReference type="SUPFAM" id="SSF53098">
    <property type="entry name" value="Ribonuclease H-like"/>
    <property type="match status" value="1"/>
</dbReference>
<dbReference type="Gene3D" id="2.170.260.10">
    <property type="entry name" value="paz domain"/>
    <property type="match status" value="1"/>
</dbReference>
<evidence type="ECO:0000256" key="1">
    <source>
        <dbReference type="ARBA" id="ARBA00005251"/>
    </source>
</evidence>
<evidence type="ECO:0000256" key="4">
    <source>
        <dbReference type="RuleBase" id="RU003815"/>
    </source>
</evidence>
<dbReference type="SMART" id="SM00950">
    <property type="entry name" value="Piwi"/>
    <property type="match status" value="1"/>
</dbReference>
<feature type="domain" description="PAZ" evidence="7">
    <location>
        <begin position="307"/>
        <end position="409"/>
    </location>
</feature>
<dbReference type="SMART" id="SM00949">
    <property type="entry name" value="PAZ"/>
    <property type="match status" value="1"/>
</dbReference>
<dbReference type="GO" id="GO:0003723">
    <property type="term" value="F:RNA binding"/>
    <property type="evidence" value="ECO:0007669"/>
    <property type="project" value="InterPro"/>
</dbReference>
<dbReference type="Proteomes" id="UP001201812">
    <property type="component" value="Unassembled WGS sequence"/>
</dbReference>
<dbReference type="PROSITE" id="PS50822">
    <property type="entry name" value="PIWI"/>
    <property type="match status" value="1"/>
</dbReference>
<evidence type="ECO:0000259" key="7">
    <source>
        <dbReference type="PROSITE" id="PS50821"/>
    </source>
</evidence>
<dbReference type="Gene3D" id="3.40.50.2300">
    <property type="match status" value="1"/>
</dbReference>
<reference evidence="9" key="1">
    <citation type="submission" date="2022-01" db="EMBL/GenBank/DDBJ databases">
        <title>Genome Sequence Resource for Two Populations of Ditylenchus destructor, the Migratory Endoparasitic Phytonematode.</title>
        <authorList>
            <person name="Zhang H."/>
            <person name="Lin R."/>
            <person name="Xie B."/>
        </authorList>
    </citation>
    <scope>NUCLEOTIDE SEQUENCE</scope>
    <source>
        <strain evidence="9">BazhouSP</strain>
    </source>
</reference>
<dbReference type="EMBL" id="JAKKPZ010000007">
    <property type="protein sequence ID" value="KAI1719024.1"/>
    <property type="molecule type" value="Genomic_DNA"/>
</dbReference>
<feature type="domain" description="Piwi" evidence="8">
    <location>
        <begin position="601"/>
        <end position="902"/>
    </location>
</feature>
<evidence type="ECO:0000313" key="9">
    <source>
        <dbReference type="EMBL" id="KAI1719024.1"/>
    </source>
</evidence>
<keyword evidence="10" id="KW-1185">Reference proteome</keyword>